<dbReference type="EMBL" id="VTOU01000002">
    <property type="protein sequence ID" value="TZG27137.1"/>
    <property type="molecule type" value="Genomic_DNA"/>
</dbReference>
<dbReference type="PROSITE" id="PS51257">
    <property type="entry name" value="PROKAR_LIPOPROTEIN"/>
    <property type="match status" value="1"/>
</dbReference>
<evidence type="ECO:0000313" key="4">
    <source>
        <dbReference type="Proteomes" id="UP000322077"/>
    </source>
</evidence>
<evidence type="ECO:0000313" key="3">
    <source>
        <dbReference type="EMBL" id="TZG27137.1"/>
    </source>
</evidence>
<evidence type="ECO:0000256" key="1">
    <source>
        <dbReference type="ARBA" id="ARBA00022448"/>
    </source>
</evidence>
<protein>
    <submittedName>
        <fullName evidence="3">Efflux RND transporter periplasmic adaptor subunit</fullName>
    </submittedName>
</protein>
<gene>
    <name evidence="3" type="ORF">FYJ91_05775</name>
</gene>
<feature type="signal peptide" evidence="2">
    <location>
        <begin position="1"/>
        <end position="20"/>
    </location>
</feature>
<dbReference type="Proteomes" id="UP000322077">
    <property type="component" value="Unassembled WGS sequence"/>
</dbReference>
<reference evidence="3 4" key="1">
    <citation type="submission" date="2019-08" db="EMBL/GenBank/DDBJ databases">
        <authorList>
            <person name="Wang G."/>
            <person name="Xu Z."/>
        </authorList>
    </citation>
    <scope>NUCLEOTIDE SEQUENCE [LARGE SCALE GENOMIC DNA]</scope>
    <source>
        <strain evidence="3 4">ZX</strain>
    </source>
</reference>
<dbReference type="InterPro" id="IPR051909">
    <property type="entry name" value="MFP_Cation_Efflux"/>
</dbReference>
<keyword evidence="1" id="KW-0813">Transport</keyword>
<dbReference type="Gene3D" id="2.40.420.20">
    <property type="match status" value="1"/>
</dbReference>
<organism evidence="3 4">
    <name type="scientific">Sphingomonas montanisoli</name>
    <dbReference type="NCBI Taxonomy" id="2606412"/>
    <lineage>
        <taxon>Bacteria</taxon>
        <taxon>Pseudomonadati</taxon>
        <taxon>Pseudomonadota</taxon>
        <taxon>Alphaproteobacteria</taxon>
        <taxon>Sphingomonadales</taxon>
        <taxon>Sphingomonadaceae</taxon>
        <taxon>Sphingomonas</taxon>
    </lineage>
</organism>
<evidence type="ECO:0000256" key="2">
    <source>
        <dbReference type="SAM" id="SignalP"/>
    </source>
</evidence>
<sequence>MRTIALIPPLLLLAACGSPAGKSAAPPAKTELTAHESELLKIRLTPEADKRLGIVTTRVGAGAAGAVRQAPGEIVAPAANSAGVPAGAAANFQQLSIQQATADGEVRRTVAQAKLARIALDRAEALVRQEAGSVRARDEAAAALAAADAAASAAHAQRQLLGPSIASLDDQRRLWVRVSLFSSDLSVIGRRAPVTVHALGDAQSSRAATPVDAAPSANAVAGTVDLYYSVPNADRRFRIGQRVAVDLPVGRERRGATIPTAALVRDIYGGEWVYRRTKPAEYLRQRVDVVAEKNGTAFIGRGLDIDAEVVTTGAAELFGIEFGAAH</sequence>
<dbReference type="SUPFAM" id="SSF111369">
    <property type="entry name" value="HlyD-like secretion proteins"/>
    <property type="match status" value="1"/>
</dbReference>
<dbReference type="PANTHER" id="PTHR30097">
    <property type="entry name" value="CATION EFFLUX SYSTEM PROTEIN CUSB"/>
    <property type="match status" value="1"/>
</dbReference>
<proteinExistence type="predicted"/>
<keyword evidence="2" id="KW-0732">Signal</keyword>
<keyword evidence="4" id="KW-1185">Reference proteome</keyword>
<feature type="chain" id="PRO_5023017416" evidence="2">
    <location>
        <begin position="21"/>
        <end position="326"/>
    </location>
</feature>
<name>A0A5D9C7B0_9SPHN</name>
<dbReference type="AlphaFoldDB" id="A0A5D9C7B0"/>
<dbReference type="GO" id="GO:0030313">
    <property type="term" value="C:cell envelope"/>
    <property type="evidence" value="ECO:0007669"/>
    <property type="project" value="TreeGrafter"/>
</dbReference>
<dbReference type="PANTHER" id="PTHR30097:SF4">
    <property type="entry name" value="SLR6042 PROTEIN"/>
    <property type="match status" value="1"/>
</dbReference>
<dbReference type="RefSeq" id="WP_149521356.1">
    <property type="nucleotide sequence ID" value="NZ_VTOU01000002.1"/>
</dbReference>
<comment type="caution">
    <text evidence="3">The sequence shown here is derived from an EMBL/GenBank/DDBJ whole genome shotgun (WGS) entry which is preliminary data.</text>
</comment>
<dbReference type="GO" id="GO:0015679">
    <property type="term" value="P:plasma membrane copper ion transport"/>
    <property type="evidence" value="ECO:0007669"/>
    <property type="project" value="TreeGrafter"/>
</dbReference>
<dbReference type="Gene3D" id="2.40.30.170">
    <property type="match status" value="1"/>
</dbReference>
<dbReference type="GO" id="GO:0060003">
    <property type="term" value="P:copper ion export"/>
    <property type="evidence" value="ECO:0007669"/>
    <property type="project" value="TreeGrafter"/>
</dbReference>
<accession>A0A5D9C7B0</accession>